<name>A0A2P7YTS2_9ASCO</name>
<evidence type="ECO:0000259" key="7">
    <source>
        <dbReference type="Pfam" id="PF08543"/>
    </source>
</evidence>
<evidence type="ECO:0000256" key="5">
    <source>
        <dbReference type="ARBA" id="ARBA00022777"/>
    </source>
</evidence>
<dbReference type="CDD" id="cd01173">
    <property type="entry name" value="pyridoxal_pyridoxamine_kinase"/>
    <property type="match status" value="1"/>
</dbReference>
<dbReference type="GeneID" id="36565361"/>
<dbReference type="GO" id="GO:0008478">
    <property type="term" value="F:pyridoxal kinase activity"/>
    <property type="evidence" value="ECO:0007669"/>
    <property type="project" value="UniProtKB-EC"/>
</dbReference>
<dbReference type="VEuPathDB" id="FungiDB:C7M61_001971"/>
<dbReference type="Gene3D" id="3.40.1190.20">
    <property type="match status" value="1"/>
</dbReference>
<keyword evidence="6" id="KW-0067">ATP-binding</keyword>
<comment type="similarity">
    <text evidence="1">Belongs to the pyridoxine kinase family.</text>
</comment>
<sequence length="295" mass="33039">METIETKLLLSVSLHVAHGYVGNRSVVFPLQYLGWDVDAINTTDFLNHPGYGTFAGRKSDPNTIDELFKGLRRIEDTNNPYKAALVGYCPSAGMLKVVYEHIEQLKKTNPDMMIVVDPVLGDNGRLYVPEEVVPIHEEFLKKGLVSLMTPNQFELELLTGIKVDDRDFIEKALREFNRIYKVPYVVLSSITLDDKMASFALAQKGDTVEIFSVDIRRIECSFNGCGDVFAALLAHEVNKNQGVLSVTVLRTVVAKMGEILDISYRVEQKKTGKAPTAVKDIALVALRHVFEKTFE</sequence>
<dbReference type="Proteomes" id="UP000241107">
    <property type="component" value="Unassembled WGS sequence"/>
</dbReference>
<gene>
    <name evidence="8" type="ORF">C7M61_001971</name>
</gene>
<evidence type="ECO:0000256" key="1">
    <source>
        <dbReference type="ARBA" id="ARBA00008805"/>
    </source>
</evidence>
<dbReference type="OrthoDB" id="2104723at2759"/>
<dbReference type="EMBL" id="PYFQ01000003">
    <property type="protein sequence ID" value="PSK39360.1"/>
    <property type="molecule type" value="Genomic_DNA"/>
</dbReference>
<evidence type="ECO:0000256" key="6">
    <source>
        <dbReference type="ARBA" id="ARBA00022840"/>
    </source>
</evidence>
<accession>A0A2P7YTS2</accession>
<evidence type="ECO:0000256" key="3">
    <source>
        <dbReference type="ARBA" id="ARBA00022679"/>
    </source>
</evidence>
<dbReference type="GO" id="GO:0005524">
    <property type="term" value="F:ATP binding"/>
    <property type="evidence" value="ECO:0007669"/>
    <property type="project" value="UniProtKB-KW"/>
</dbReference>
<evidence type="ECO:0000256" key="4">
    <source>
        <dbReference type="ARBA" id="ARBA00022741"/>
    </source>
</evidence>
<dbReference type="InterPro" id="IPR029056">
    <property type="entry name" value="Ribokinase-like"/>
</dbReference>
<dbReference type="NCBIfam" id="TIGR00687">
    <property type="entry name" value="pyridox_kin"/>
    <property type="match status" value="1"/>
</dbReference>
<keyword evidence="4" id="KW-0547">Nucleotide-binding</keyword>
<dbReference type="RefSeq" id="XP_024714497.1">
    <property type="nucleotide sequence ID" value="XM_024857361.1"/>
</dbReference>
<dbReference type="InterPro" id="IPR004625">
    <property type="entry name" value="PyrdxlKinase"/>
</dbReference>
<keyword evidence="5 8" id="KW-0418">Kinase</keyword>
<evidence type="ECO:0000313" key="9">
    <source>
        <dbReference type="Proteomes" id="UP000241107"/>
    </source>
</evidence>
<dbReference type="STRING" id="418784.A0A2P7YTS2"/>
<dbReference type="GO" id="GO:0009443">
    <property type="term" value="P:pyridoxal 5'-phosphate salvage"/>
    <property type="evidence" value="ECO:0007669"/>
    <property type="project" value="InterPro"/>
</dbReference>
<dbReference type="PANTHER" id="PTHR10534">
    <property type="entry name" value="PYRIDOXAL KINASE"/>
    <property type="match status" value="1"/>
</dbReference>
<organism evidence="8 9">
    <name type="scientific">Candidozyma pseudohaemuli</name>
    <dbReference type="NCBI Taxonomy" id="418784"/>
    <lineage>
        <taxon>Eukaryota</taxon>
        <taxon>Fungi</taxon>
        <taxon>Dikarya</taxon>
        <taxon>Ascomycota</taxon>
        <taxon>Saccharomycotina</taxon>
        <taxon>Pichiomycetes</taxon>
        <taxon>Metschnikowiaceae</taxon>
        <taxon>Candidozyma</taxon>
    </lineage>
</organism>
<keyword evidence="3" id="KW-0808">Transferase</keyword>
<reference evidence="8 9" key="1">
    <citation type="submission" date="2018-03" db="EMBL/GenBank/DDBJ databases">
        <title>Candida pseudohaemulonii genome assembly and annotation.</title>
        <authorList>
            <person name="Munoz J.F."/>
            <person name="Gade L.G."/>
            <person name="Chow N.A."/>
            <person name="Litvintseva A.P."/>
            <person name="Loparev V.N."/>
            <person name="Cuomo C.A."/>
        </authorList>
    </citation>
    <scope>NUCLEOTIDE SEQUENCE [LARGE SCALE GENOMIC DNA]</scope>
    <source>
        <strain evidence="8 9">B12108</strain>
    </source>
</reference>
<protein>
    <recommendedName>
        <fullName evidence="2">pyridoxal kinase</fullName>
        <ecNumber evidence="2">2.7.1.35</ecNumber>
    </recommendedName>
</protein>
<dbReference type="InterPro" id="IPR013749">
    <property type="entry name" value="PM/HMP-P_kinase-1"/>
</dbReference>
<dbReference type="Pfam" id="PF08543">
    <property type="entry name" value="Phos_pyr_kin"/>
    <property type="match status" value="1"/>
</dbReference>
<dbReference type="SUPFAM" id="SSF53613">
    <property type="entry name" value="Ribokinase-like"/>
    <property type="match status" value="1"/>
</dbReference>
<proteinExistence type="inferred from homology"/>
<dbReference type="GO" id="GO:0005829">
    <property type="term" value="C:cytosol"/>
    <property type="evidence" value="ECO:0007669"/>
    <property type="project" value="TreeGrafter"/>
</dbReference>
<evidence type="ECO:0000313" key="8">
    <source>
        <dbReference type="EMBL" id="PSK39360.1"/>
    </source>
</evidence>
<comment type="caution">
    <text evidence="8">The sequence shown here is derived from an EMBL/GenBank/DDBJ whole genome shotgun (WGS) entry which is preliminary data.</text>
</comment>
<dbReference type="PANTHER" id="PTHR10534:SF2">
    <property type="entry name" value="PYRIDOXAL KINASE"/>
    <property type="match status" value="1"/>
</dbReference>
<keyword evidence="9" id="KW-1185">Reference proteome</keyword>
<evidence type="ECO:0000256" key="2">
    <source>
        <dbReference type="ARBA" id="ARBA00012104"/>
    </source>
</evidence>
<dbReference type="AlphaFoldDB" id="A0A2P7YTS2"/>
<dbReference type="EC" id="2.7.1.35" evidence="2"/>
<feature type="domain" description="Pyridoxamine kinase/Phosphomethylpyrimidine kinase" evidence="7">
    <location>
        <begin position="84"/>
        <end position="241"/>
    </location>
</feature>